<evidence type="ECO:0000256" key="6">
    <source>
        <dbReference type="ARBA" id="ARBA00022777"/>
    </source>
</evidence>
<dbReference type="CDD" id="cd00082">
    <property type="entry name" value="HisKA"/>
    <property type="match status" value="1"/>
</dbReference>
<comment type="caution">
    <text evidence="12">The sequence shown here is derived from an EMBL/GenBank/DDBJ whole genome shotgun (WGS) entry which is preliminary data.</text>
</comment>
<dbReference type="SUPFAM" id="SSF158472">
    <property type="entry name" value="HAMP domain-like"/>
    <property type="match status" value="1"/>
</dbReference>
<dbReference type="InterPro" id="IPR005467">
    <property type="entry name" value="His_kinase_dom"/>
</dbReference>
<dbReference type="CDD" id="cd00156">
    <property type="entry name" value="REC"/>
    <property type="match status" value="1"/>
</dbReference>
<dbReference type="PRINTS" id="PR00344">
    <property type="entry name" value="BCTRLSENSOR"/>
</dbReference>
<evidence type="ECO:0000256" key="7">
    <source>
        <dbReference type="PROSITE-ProRule" id="PRU00169"/>
    </source>
</evidence>
<comment type="catalytic activity">
    <reaction evidence="1">
        <text>ATP + protein L-histidine = ADP + protein N-phospho-L-histidine.</text>
        <dbReference type="EC" id="2.7.13.3"/>
    </reaction>
</comment>
<dbReference type="GO" id="GO:0016020">
    <property type="term" value="C:membrane"/>
    <property type="evidence" value="ECO:0007669"/>
    <property type="project" value="UniProtKB-SubCell"/>
</dbReference>
<keyword evidence="6" id="KW-0418">Kinase</keyword>
<evidence type="ECO:0000256" key="8">
    <source>
        <dbReference type="SAM" id="Phobius"/>
    </source>
</evidence>
<reference evidence="12 13" key="1">
    <citation type="submission" date="2020-06" db="EMBL/GenBank/DDBJ databases">
        <title>High-quality draft genome of sulfate reducer Desulfobacter latus type strain AcrS2 isolated from marine sediment.</title>
        <authorList>
            <person name="Hoppe M."/>
            <person name="Larsen C.K."/>
            <person name="Marshall I.P.G."/>
            <person name="Schramm A."/>
            <person name="Marietou A.G."/>
        </authorList>
    </citation>
    <scope>NUCLEOTIDE SEQUENCE [LARGE SCALE GENOMIC DNA]</scope>
    <source>
        <strain evidence="12 13">AcRS2</strain>
    </source>
</reference>
<dbReference type="InterPro" id="IPR036890">
    <property type="entry name" value="HATPase_C_sf"/>
</dbReference>
<keyword evidence="13" id="KW-1185">Reference proteome</keyword>
<keyword evidence="8" id="KW-0812">Transmembrane</keyword>
<dbReference type="AlphaFoldDB" id="A0A850SS37"/>
<feature type="domain" description="Response regulatory" evidence="10">
    <location>
        <begin position="374"/>
        <end position="490"/>
    </location>
</feature>
<dbReference type="InterPro" id="IPR001789">
    <property type="entry name" value="Sig_transdc_resp-reg_receiver"/>
</dbReference>
<dbReference type="SUPFAM" id="SSF52172">
    <property type="entry name" value="CheY-like"/>
    <property type="match status" value="1"/>
</dbReference>
<sequence>MTPSGTLYTLVTLDILFFLPAFIGLACLLSRAVTKPLKNFTQILDNHEDGDYSIRLNDNAKDEIGNLARHFNTFMTRIEKYHDQINDQCPEDIEVQDALKASEKERRNLLIQLQKAQKMEAVGTLAGGIAHDFNNILSSIFGYAQLAQMSRDNQEKVNNHMNQILKGAQRAADLVEQLLTFSRQKENEKKPLKLHLVVKEALKLLRSSIPTTIKMAIRVETKDMVNADPTQMHQMIISLCTNAYQTMKTSGGTLTVSLTTVDHIQPEHQRKTYFRPGPFLKLMVEDTGHGINQETIEKAFDSSFTTQEMGRGRGGLGLTLVRAIIEDHKGLSYIKNITGGGTAFFVYLPIVTKSTPSADSSTKNDLSLKSGKEVIMIVDDEPAILNLIEELLNKFDYSPHLFNNGESALNAYQEGKINFDMVITDMTMPRMTGIALAEAILSEDKNMPIILCSGYNEIITRSKIKAMGIQAFLEKPLDTYQLLSTMRTLLDKKKPDSA</sequence>
<evidence type="ECO:0000313" key="13">
    <source>
        <dbReference type="Proteomes" id="UP000553343"/>
    </source>
</evidence>
<comment type="subcellular location">
    <subcellularLocation>
        <location evidence="2">Membrane</location>
    </subcellularLocation>
</comment>
<feature type="transmembrane region" description="Helical" evidence="8">
    <location>
        <begin position="6"/>
        <end position="29"/>
    </location>
</feature>
<dbReference type="EMBL" id="JACADJ010000006">
    <property type="protein sequence ID" value="NWH03959.1"/>
    <property type="molecule type" value="Genomic_DNA"/>
</dbReference>
<dbReference type="PANTHER" id="PTHR43065:SF42">
    <property type="entry name" value="TWO-COMPONENT SENSOR PPRA"/>
    <property type="match status" value="1"/>
</dbReference>
<dbReference type="SUPFAM" id="SSF55874">
    <property type="entry name" value="ATPase domain of HSP90 chaperone/DNA topoisomerase II/histidine kinase"/>
    <property type="match status" value="1"/>
</dbReference>
<dbReference type="SMART" id="SM00448">
    <property type="entry name" value="REC"/>
    <property type="match status" value="1"/>
</dbReference>
<keyword evidence="8" id="KW-1133">Transmembrane helix</keyword>
<dbReference type="SUPFAM" id="SSF47384">
    <property type="entry name" value="Homodimeric domain of signal transducing histidine kinase"/>
    <property type="match status" value="1"/>
</dbReference>
<dbReference type="Gene3D" id="1.10.287.130">
    <property type="match status" value="1"/>
</dbReference>
<gene>
    <name evidence="12" type="ORF">HXW94_02935</name>
</gene>
<keyword evidence="8" id="KW-0472">Membrane</keyword>
<dbReference type="Gene3D" id="3.40.50.2300">
    <property type="match status" value="1"/>
</dbReference>
<name>A0A850SS37_9BACT</name>
<evidence type="ECO:0000256" key="5">
    <source>
        <dbReference type="ARBA" id="ARBA00022679"/>
    </source>
</evidence>
<dbReference type="Gene3D" id="6.10.340.10">
    <property type="match status" value="1"/>
</dbReference>
<evidence type="ECO:0000259" key="9">
    <source>
        <dbReference type="PROSITE" id="PS50109"/>
    </source>
</evidence>
<dbReference type="SMART" id="SM00304">
    <property type="entry name" value="HAMP"/>
    <property type="match status" value="1"/>
</dbReference>
<dbReference type="Pfam" id="PF00512">
    <property type="entry name" value="HisKA"/>
    <property type="match status" value="1"/>
</dbReference>
<accession>A0A850SS37</accession>
<feature type="domain" description="HAMP" evidence="11">
    <location>
        <begin position="31"/>
        <end position="83"/>
    </location>
</feature>
<dbReference type="Pfam" id="PF00072">
    <property type="entry name" value="Response_reg"/>
    <property type="match status" value="1"/>
</dbReference>
<organism evidence="12 13">
    <name type="scientific">Desulfobacter latus</name>
    <dbReference type="NCBI Taxonomy" id="2292"/>
    <lineage>
        <taxon>Bacteria</taxon>
        <taxon>Pseudomonadati</taxon>
        <taxon>Thermodesulfobacteriota</taxon>
        <taxon>Desulfobacteria</taxon>
        <taxon>Desulfobacterales</taxon>
        <taxon>Desulfobacteraceae</taxon>
        <taxon>Desulfobacter</taxon>
    </lineage>
</organism>
<dbReference type="PROSITE" id="PS50885">
    <property type="entry name" value="HAMP"/>
    <property type="match status" value="1"/>
</dbReference>
<evidence type="ECO:0000256" key="4">
    <source>
        <dbReference type="ARBA" id="ARBA00022553"/>
    </source>
</evidence>
<evidence type="ECO:0000259" key="11">
    <source>
        <dbReference type="PROSITE" id="PS50885"/>
    </source>
</evidence>
<dbReference type="Pfam" id="PF02518">
    <property type="entry name" value="HATPase_c"/>
    <property type="match status" value="1"/>
</dbReference>
<dbReference type="Pfam" id="PF00672">
    <property type="entry name" value="HAMP"/>
    <property type="match status" value="1"/>
</dbReference>
<dbReference type="InterPro" id="IPR036097">
    <property type="entry name" value="HisK_dim/P_sf"/>
</dbReference>
<feature type="modified residue" description="4-aspartylphosphate" evidence="7">
    <location>
        <position position="425"/>
    </location>
</feature>
<dbReference type="InterPro" id="IPR003661">
    <property type="entry name" value="HisK_dim/P_dom"/>
</dbReference>
<dbReference type="InterPro" id="IPR003660">
    <property type="entry name" value="HAMP_dom"/>
</dbReference>
<dbReference type="Gene3D" id="3.30.565.10">
    <property type="entry name" value="Histidine kinase-like ATPase, C-terminal domain"/>
    <property type="match status" value="1"/>
</dbReference>
<keyword evidence="5" id="KW-0808">Transferase</keyword>
<dbReference type="InterPro" id="IPR004358">
    <property type="entry name" value="Sig_transdc_His_kin-like_C"/>
</dbReference>
<dbReference type="InterPro" id="IPR011006">
    <property type="entry name" value="CheY-like_superfamily"/>
</dbReference>
<dbReference type="PROSITE" id="PS50110">
    <property type="entry name" value="RESPONSE_REGULATORY"/>
    <property type="match status" value="1"/>
</dbReference>
<evidence type="ECO:0000256" key="1">
    <source>
        <dbReference type="ARBA" id="ARBA00000085"/>
    </source>
</evidence>
<evidence type="ECO:0000256" key="2">
    <source>
        <dbReference type="ARBA" id="ARBA00004370"/>
    </source>
</evidence>
<evidence type="ECO:0000256" key="3">
    <source>
        <dbReference type="ARBA" id="ARBA00012438"/>
    </source>
</evidence>
<proteinExistence type="predicted"/>
<dbReference type="RefSeq" id="WP_218576541.1">
    <property type="nucleotide sequence ID" value="NZ_JACADJ010000006.1"/>
</dbReference>
<evidence type="ECO:0000313" key="12">
    <source>
        <dbReference type="EMBL" id="NWH03959.1"/>
    </source>
</evidence>
<dbReference type="CDD" id="cd06225">
    <property type="entry name" value="HAMP"/>
    <property type="match status" value="1"/>
</dbReference>
<dbReference type="SMART" id="SM00388">
    <property type="entry name" value="HisKA"/>
    <property type="match status" value="1"/>
</dbReference>
<dbReference type="SMART" id="SM00387">
    <property type="entry name" value="HATPase_c"/>
    <property type="match status" value="1"/>
</dbReference>
<dbReference type="Proteomes" id="UP000553343">
    <property type="component" value="Unassembled WGS sequence"/>
</dbReference>
<keyword evidence="4 7" id="KW-0597">Phosphoprotein</keyword>
<dbReference type="EC" id="2.7.13.3" evidence="3"/>
<dbReference type="PROSITE" id="PS50109">
    <property type="entry name" value="HIS_KIN"/>
    <property type="match status" value="1"/>
</dbReference>
<dbReference type="PANTHER" id="PTHR43065">
    <property type="entry name" value="SENSOR HISTIDINE KINASE"/>
    <property type="match status" value="1"/>
</dbReference>
<dbReference type="GO" id="GO:0000155">
    <property type="term" value="F:phosphorelay sensor kinase activity"/>
    <property type="evidence" value="ECO:0007669"/>
    <property type="project" value="InterPro"/>
</dbReference>
<evidence type="ECO:0000259" key="10">
    <source>
        <dbReference type="PROSITE" id="PS50110"/>
    </source>
</evidence>
<dbReference type="InterPro" id="IPR003594">
    <property type="entry name" value="HATPase_dom"/>
</dbReference>
<protein>
    <recommendedName>
        <fullName evidence="3">histidine kinase</fullName>
        <ecNumber evidence="3">2.7.13.3</ecNumber>
    </recommendedName>
</protein>
<feature type="domain" description="Histidine kinase" evidence="9">
    <location>
        <begin position="128"/>
        <end position="352"/>
    </location>
</feature>